<accession>A0A075I298</accession>
<reference evidence="1" key="1">
    <citation type="journal article" date="2014" name="Genome Biol. Evol.">
        <title>Pangenome evidence for extensive interdomain horizontal transfer affecting lineage core and shell genes in uncultured planktonic thaumarchaeota and euryarchaeota.</title>
        <authorList>
            <person name="Deschamps P."/>
            <person name="Zivanovic Y."/>
            <person name="Moreira D."/>
            <person name="Rodriguez-Valera F."/>
            <person name="Lopez-Garcia P."/>
        </authorList>
    </citation>
    <scope>NUCLEOTIDE SEQUENCE</scope>
</reference>
<name>A0A075I298_9ARCH</name>
<dbReference type="EMBL" id="KF901203">
    <property type="protein sequence ID" value="AIF22064.1"/>
    <property type="molecule type" value="Genomic_DNA"/>
</dbReference>
<organism evidence="1">
    <name type="scientific">uncultured marine thaumarchaeote SAT1000_07_E05</name>
    <dbReference type="NCBI Taxonomy" id="1456364"/>
    <lineage>
        <taxon>Archaea</taxon>
        <taxon>Nitrososphaerota</taxon>
        <taxon>environmental samples</taxon>
    </lineage>
</organism>
<proteinExistence type="predicted"/>
<dbReference type="AlphaFoldDB" id="A0A075I298"/>
<evidence type="ECO:0008006" key="2">
    <source>
        <dbReference type="Google" id="ProtNLM"/>
    </source>
</evidence>
<evidence type="ECO:0000313" key="1">
    <source>
        <dbReference type="EMBL" id="AIF22064.1"/>
    </source>
</evidence>
<protein>
    <recommendedName>
        <fullName evidence="2">SAM-dependent methyltransferase</fullName>
    </recommendedName>
</protein>
<sequence length="95" mass="11344">MSDDEKYDYVISLGFNCVKTSSNWETLIQVLEKMWKLCKRGIAYNAVSTFSEISPREIYFVSPVKVIDYIMNNLTYKVVFRHDYMKHDFTIYAYK</sequence>